<dbReference type="GeneTree" id="ENSGT00940000159220"/>
<sequence length="166" mass="17866">PRSVVIVTSQRDGPGWNLLLLLRDVKSRAGGSTRRGGRGRRERAEAEAGAAAEQGCGVGGGRGGGGGCDRPPPSAPKCCASLQDDSDGIPWSEERVVRKVLYLSLKEFKNAQKRQHGEGIAGSLKTVNGDVVVVTSQALSNFVRPSELQRNVNESIVFWYRIWSHV</sequence>
<protein>
    <submittedName>
        <fullName evidence="2">Jumonji and AT-rich interaction domain containing 2</fullName>
    </submittedName>
</protein>
<gene>
    <name evidence="2" type="primary">JARID2</name>
</gene>
<reference evidence="2" key="1">
    <citation type="submission" date="2025-08" db="UniProtKB">
        <authorList>
            <consortium name="Ensembl"/>
        </authorList>
    </citation>
    <scope>IDENTIFICATION</scope>
</reference>
<organism evidence="2 3">
    <name type="scientific">Panthera leo</name>
    <name type="common">Lion</name>
    <dbReference type="NCBI Taxonomy" id="9689"/>
    <lineage>
        <taxon>Eukaryota</taxon>
        <taxon>Metazoa</taxon>
        <taxon>Chordata</taxon>
        <taxon>Craniata</taxon>
        <taxon>Vertebrata</taxon>
        <taxon>Euteleostomi</taxon>
        <taxon>Mammalia</taxon>
        <taxon>Eutheria</taxon>
        <taxon>Laurasiatheria</taxon>
        <taxon>Carnivora</taxon>
        <taxon>Feliformia</taxon>
        <taxon>Felidae</taxon>
        <taxon>Pantherinae</taxon>
        <taxon>Panthera</taxon>
    </lineage>
</organism>
<keyword evidence="3" id="KW-1185">Reference proteome</keyword>
<dbReference type="Ensembl" id="ENSPLOT00000025561.1">
    <property type="protein sequence ID" value="ENSPLOP00000023140.1"/>
    <property type="gene ID" value="ENSPLOG00000016914.1"/>
</dbReference>
<evidence type="ECO:0000313" key="2">
    <source>
        <dbReference type="Ensembl" id="ENSPLOP00000023140.1"/>
    </source>
</evidence>
<accession>A0A8C8XPX6</accession>
<evidence type="ECO:0000313" key="3">
    <source>
        <dbReference type="Proteomes" id="UP000694399"/>
    </source>
</evidence>
<feature type="compositionally biased region" description="Gly residues" evidence="1">
    <location>
        <begin position="56"/>
        <end position="68"/>
    </location>
</feature>
<name>A0A8C8XPX6_PANLE</name>
<dbReference type="Proteomes" id="UP000694399">
    <property type="component" value="Unassembled WGS sequence"/>
</dbReference>
<evidence type="ECO:0000256" key="1">
    <source>
        <dbReference type="SAM" id="MobiDB-lite"/>
    </source>
</evidence>
<proteinExistence type="predicted"/>
<feature type="region of interest" description="Disordered" evidence="1">
    <location>
        <begin position="29"/>
        <end position="73"/>
    </location>
</feature>
<reference evidence="2" key="2">
    <citation type="submission" date="2025-09" db="UniProtKB">
        <authorList>
            <consortium name="Ensembl"/>
        </authorList>
    </citation>
    <scope>IDENTIFICATION</scope>
</reference>
<dbReference type="AlphaFoldDB" id="A0A8C8XPX6"/>